<dbReference type="RefSeq" id="WP_135973287.1">
    <property type="nucleotide sequence ID" value="NZ_CP039291.1"/>
</dbReference>
<dbReference type="Gene3D" id="2.60.40.290">
    <property type="match status" value="1"/>
</dbReference>
<proteinExistence type="predicted"/>
<evidence type="ECO:0000256" key="2">
    <source>
        <dbReference type="ARBA" id="ARBA00022801"/>
    </source>
</evidence>
<dbReference type="Pfam" id="PF00553">
    <property type="entry name" value="CBM_2"/>
    <property type="match status" value="1"/>
</dbReference>
<feature type="signal peptide" evidence="5">
    <location>
        <begin position="1"/>
        <end position="25"/>
    </location>
</feature>
<dbReference type="CDD" id="cd21177">
    <property type="entry name" value="LPMO_AA10"/>
    <property type="match status" value="1"/>
</dbReference>
<dbReference type="SUPFAM" id="SSF49384">
    <property type="entry name" value="Carbohydrate-binding domain"/>
    <property type="match status" value="1"/>
</dbReference>
<feature type="compositionally biased region" description="Pro residues" evidence="4">
    <location>
        <begin position="240"/>
        <end position="250"/>
    </location>
</feature>
<dbReference type="GO" id="GO:0005975">
    <property type="term" value="P:carbohydrate metabolic process"/>
    <property type="evidence" value="ECO:0007669"/>
    <property type="project" value="InterPro"/>
</dbReference>
<dbReference type="SUPFAM" id="SSF81296">
    <property type="entry name" value="E set domains"/>
    <property type="match status" value="1"/>
</dbReference>
<sequence length="367" mass="38113">MTWRTRLRTLALAVPLAVAATTVVAAVPAAAHGSVTDPPTRNYRCWNVWGSRFQDPAMATQDPMCWQAWQADTSAMWNWNGLYHEGIGGRHEELIPDGQLCSGGRTEGGRYDAMDTPGPWIATTVPTRFTLTLTDQAQHGADYLRVYVTKPGFDPTRAAPAWSDMQLLKVTGRYAPAAEYRADVDLTGRSGRAILYTIWQASHSDQPYYLCSDISIGGPAPTPTATPTPTPTATATATPRPTPTATPTPTPTRTATPTPTPTRTATPTPTPTTTPGTGACTAAVRVVGSWPGGWQGELTVTAGAAGTTGWRATVAGATVTQAWNASASGGALTNASWNGTLAPGASATAGFLASGTPGTPTATCAGA</sequence>
<dbReference type="PANTHER" id="PTHR34823">
    <property type="entry name" value="GLCNAC-BINDING PROTEIN A"/>
    <property type="match status" value="1"/>
</dbReference>
<dbReference type="Gene3D" id="2.70.50.50">
    <property type="entry name" value="chitin-binding protein cbp21"/>
    <property type="match status" value="1"/>
</dbReference>
<feature type="region of interest" description="Disordered" evidence="4">
    <location>
        <begin position="220"/>
        <end position="278"/>
    </location>
</feature>
<name>A0A4P7SNN9_9CELL</name>
<evidence type="ECO:0000259" key="6">
    <source>
        <dbReference type="PROSITE" id="PS51173"/>
    </source>
</evidence>
<evidence type="ECO:0000256" key="3">
    <source>
        <dbReference type="ARBA" id="ARBA00023295"/>
    </source>
</evidence>
<dbReference type="InterPro" id="IPR051024">
    <property type="entry name" value="GlcNAc_Chitin_IntDeg"/>
</dbReference>
<dbReference type="InterPro" id="IPR004302">
    <property type="entry name" value="Cellulose/chitin-bd_N"/>
</dbReference>
<keyword evidence="1 5" id="KW-0732">Signal</keyword>
<evidence type="ECO:0000256" key="5">
    <source>
        <dbReference type="SAM" id="SignalP"/>
    </source>
</evidence>
<feature type="compositionally biased region" description="Pro residues" evidence="4">
    <location>
        <begin position="220"/>
        <end position="230"/>
    </location>
</feature>
<dbReference type="InterPro" id="IPR012291">
    <property type="entry name" value="CBM2_carb-bd_dom_sf"/>
</dbReference>
<dbReference type="Pfam" id="PF03067">
    <property type="entry name" value="LPMO_10"/>
    <property type="match status" value="1"/>
</dbReference>
<dbReference type="OrthoDB" id="5179374at2"/>
<dbReference type="PANTHER" id="PTHR34823:SF1">
    <property type="entry name" value="CHITIN-BINDING TYPE-4 DOMAIN-CONTAINING PROTEIN"/>
    <property type="match status" value="1"/>
</dbReference>
<evidence type="ECO:0000256" key="1">
    <source>
        <dbReference type="ARBA" id="ARBA00022729"/>
    </source>
</evidence>
<dbReference type="Proteomes" id="UP000296469">
    <property type="component" value="Chromosome"/>
</dbReference>
<evidence type="ECO:0000256" key="4">
    <source>
        <dbReference type="SAM" id="MobiDB-lite"/>
    </source>
</evidence>
<dbReference type="AlphaFoldDB" id="A0A4P7SNN9"/>
<feature type="chain" id="PRO_5038428005" evidence="5">
    <location>
        <begin position="26"/>
        <end position="367"/>
    </location>
</feature>
<gene>
    <name evidence="7" type="ORF">E5225_16280</name>
</gene>
<dbReference type="InterPro" id="IPR008965">
    <property type="entry name" value="CBM2/CBM3_carb-bd_dom_sf"/>
</dbReference>
<dbReference type="InterPro" id="IPR001919">
    <property type="entry name" value="CBD2"/>
</dbReference>
<evidence type="ECO:0000313" key="7">
    <source>
        <dbReference type="EMBL" id="QCB94886.1"/>
    </source>
</evidence>
<organism evidence="7 8">
    <name type="scientific">Cellulomonas shaoxiangyii</name>
    <dbReference type="NCBI Taxonomy" id="2566013"/>
    <lineage>
        <taxon>Bacteria</taxon>
        <taxon>Bacillati</taxon>
        <taxon>Actinomycetota</taxon>
        <taxon>Actinomycetes</taxon>
        <taxon>Micrococcales</taxon>
        <taxon>Cellulomonadaceae</taxon>
        <taxon>Cellulomonas</taxon>
    </lineage>
</organism>
<dbReference type="KEGG" id="celz:E5225_16280"/>
<feature type="compositionally biased region" description="Low complexity" evidence="4">
    <location>
        <begin position="251"/>
        <end position="278"/>
    </location>
</feature>
<reference evidence="7 8" key="1">
    <citation type="submission" date="2019-04" db="EMBL/GenBank/DDBJ databases">
        <title>Isolation and identification of Cellulomonas shaoxiangyii sp. Nov. isolated from feces of the Tibetan antelopes (Pantholops hodgsonii) in the Qinghai-Tibet plateau of China.</title>
        <authorList>
            <person name="Tian Z."/>
        </authorList>
    </citation>
    <scope>NUCLEOTIDE SEQUENCE [LARGE SCALE GENOMIC DNA]</scope>
    <source>
        <strain evidence="7 8">Z28</strain>
    </source>
</reference>
<protein>
    <submittedName>
        <fullName evidence="7">Cellulose-binding protein</fullName>
    </submittedName>
</protein>
<dbReference type="GO" id="GO:0030247">
    <property type="term" value="F:polysaccharide binding"/>
    <property type="evidence" value="ECO:0007669"/>
    <property type="project" value="UniProtKB-UniRule"/>
</dbReference>
<feature type="domain" description="CBM2" evidence="6">
    <location>
        <begin position="273"/>
        <end position="367"/>
    </location>
</feature>
<dbReference type="PROSITE" id="PS51173">
    <property type="entry name" value="CBM2"/>
    <property type="match status" value="1"/>
</dbReference>
<keyword evidence="2" id="KW-0378">Hydrolase</keyword>
<evidence type="ECO:0000313" key="8">
    <source>
        <dbReference type="Proteomes" id="UP000296469"/>
    </source>
</evidence>
<dbReference type="EMBL" id="CP039291">
    <property type="protein sequence ID" value="QCB94886.1"/>
    <property type="molecule type" value="Genomic_DNA"/>
</dbReference>
<dbReference type="GO" id="GO:0004553">
    <property type="term" value="F:hydrolase activity, hydrolyzing O-glycosyl compounds"/>
    <property type="evidence" value="ECO:0007669"/>
    <property type="project" value="InterPro"/>
</dbReference>
<accession>A0A4P7SNN9</accession>
<keyword evidence="8" id="KW-1185">Reference proteome</keyword>
<dbReference type="InterPro" id="IPR014756">
    <property type="entry name" value="Ig_E-set"/>
</dbReference>
<dbReference type="SMART" id="SM00637">
    <property type="entry name" value="CBD_II"/>
    <property type="match status" value="1"/>
</dbReference>
<keyword evidence="3" id="KW-0326">Glycosidase</keyword>